<name>A0A8X6MP59_NEPPI</name>
<evidence type="ECO:0000256" key="1">
    <source>
        <dbReference type="SAM" id="Phobius"/>
    </source>
</evidence>
<feature type="transmembrane region" description="Helical" evidence="1">
    <location>
        <begin position="12"/>
        <end position="35"/>
    </location>
</feature>
<feature type="transmembrane region" description="Helical" evidence="1">
    <location>
        <begin position="78"/>
        <end position="101"/>
    </location>
</feature>
<keyword evidence="1" id="KW-0812">Transmembrane</keyword>
<dbReference type="EMBL" id="BMAW01095505">
    <property type="protein sequence ID" value="GFS70503.1"/>
    <property type="molecule type" value="Genomic_DNA"/>
</dbReference>
<evidence type="ECO:0000313" key="2">
    <source>
        <dbReference type="EMBL" id="GFS70503.1"/>
    </source>
</evidence>
<feature type="transmembrane region" description="Helical" evidence="1">
    <location>
        <begin position="133"/>
        <end position="154"/>
    </location>
</feature>
<feature type="transmembrane region" description="Helical" evidence="1">
    <location>
        <begin position="166"/>
        <end position="186"/>
    </location>
</feature>
<dbReference type="AlphaFoldDB" id="A0A8X6MP59"/>
<reference evidence="2" key="1">
    <citation type="submission" date="2020-08" db="EMBL/GenBank/DDBJ databases">
        <title>Multicomponent nature underlies the extraordinary mechanical properties of spider dragline silk.</title>
        <authorList>
            <person name="Kono N."/>
            <person name="Nakamura H."/>
            <person name="Mori M."/>
            <person name="Yoshida Y."/>
            <person name="Ohtoshi R."/>
            <person name="Malay A.D."/>
            <person name="Moran D.A.P."/>
            <person name="Tomita M."/>
            <person name="Numata K."/>
            <person name="Arakawa K."/>
        </authorList>
    </citation>
    <scope>NUCLEOTIDE SEQUENCE</scope>
</reference>
<keyword evidence="1" id="KW-1133">Transmembrane helix</keyword>
<comment type="caution">
    <text evidence="2">The sequence shown here is derived from an EMBL/GenBank/DDBJ whole genome shotgun (WGS) entry which is preliminary data.</text>
</comment>
<dbReference type="OrthoDB" id="6425816at2759"/>
<keyword evidence="1" id="KW-0472">Membrane</keyword>
<evidence type="ECO:0000313" key="3">
    <source>
        <dbReference type="Proteomes" id="UP000887013"/>
    </source>
</evidence>
<protein>
    <submittedName>
        <fullName evidence="2">Uncharacterized protein</fullName>
    </submittedName>
</protein>
<organism evidence="2 3">
    <name type="scientific">Nephila pilipes</name>
    <name type="common">Giant wood spider</name>
    <name type="synonym">Nephila maculata</name>
    <dbReference type="NCBI Taxonomy" id="299642"/>
    <lineage>
        <taxon>Eukaryota</taxon>
        <taxon>Metazoa</taxon>
        <taxon>Ecdysozoa</taxon>
        <taxon>Arthropoda</taxon>
        <taxon>Chelicerata</taxon>
        <taxon>Arachnida</taxon>
        <taxon>Araneae</taxon>
        <taxon>Araneomorphae</taxon>
        <taxon>Entelegynae</taxon>
        <taxon>Araneoidea</taxon>
        <taxon>Nephilidae</taxon>
        <taxon>Nephila</taxon>
    </lineage>
</organism>
<gene>
    <name evidence="2" type="primary">AVEN_142535_1</name>
    <name evidence="2" type="ORF">NPIL_692621</name>
</gene>
<keyword evidence="3" id="KW-1185">Reference proteome</keyword>
<sequence>MMRSIQTLRAEKILMFLYCLCMNGYILTIVLLYYLSSSRIRDAQRIRNSPYIPEEFKGYCSFLLDMWYGSTVILHSNIWISFIGYYSFVCHFMKIILNEFASYSQMLIKRREYHTVLEVYREITQVMIFADNFLSFTALANLISVMTGLFWTGYSLVFFTNGNYMYYLRYLSAVVYVLTFLLMMMLPATAENVAAKFAKGIVLSLPGSFPEEYKKLMMYIHKNFKYQELELTLWKIYKIDKSLLISEIGTVITYGILVGTLGSVQNSRDNNVTSINTENNHNGTCTC</sequence>
<proteinExistence type="predicted"/>
<accession>A0A8X6MP59</accession>
<dbReference type="Proteomes" id="UP000887013">
    <property type="component" value="Unassembled WGS sequence"/>
</dbReference>